<accession>A0AAN8FU24</accession>
<proteinExistence type="predicted"/>
<name>A0AAN8FU24_TRICO</name>
<dbReference type="Proteomes" id="UP001331761">
    <property type="component" value="Unassembled WGS sequence"/>
</dbReference>
<evidence type="ECO:0000313" key="2">
    <source>
        <dbReference type="Proteomes" id="UP001331761"/>
    </source>
</evidence>
<evidence type="ECO:0000313" key="1">
    <source>
        <dbReference type="EMBL" id="KAK5981575.1"/>
    </source>
</evidence>
<comment type="caution">
    <text evidence="1">The sequence shown here is derived from an EMBL/GenBank/DDBJ whole genome shotgun (WGS) entry which is preliminary data.</text>
</comment>
<sequence>MIIPFALWQGAFYERLIKSIKHSFYKTSENQHSRESLNTMLAGIEETLNSGPLTYQEEHWDDRPTLCPIDSIQRNVDITYPMNGLEDASDDPDYHPSDEALQLQTRRQAAKEALRSSWHFTE</sequence>
<gene>
    <name evidence="1" type="ORF">GCK32_001698</name>
</gene>
<reference evidence="1 2" key="1">
    <citation type="submission" date="2019-10" db="EMBL/GenBank/DDBJ databases">
        <title>Assembly and Annotation for the nematode Trichostrongylus colubriformis.</title>
        <authorList>
            <person name="Martin J."/>
        </authorList>
    </citation>
    <scope>NUCLEOTIDE SEQUENCE [LARGE SCALE GENOMIC DNA]</scope>
    <source>
        <strain evidence="1">G859</strain>
        <tissue evidence="1">Whole worm</tissue>
    </source>
</reference>
<dbReference type="EMBL" id="WIXE01006141">
    <property type="protein sequence ID" value="KAK5981575.1"/>
    <property type="molecule type" value="Genomic_DNA"/>
</dbReference>
<protein>
    <submittedName>
        <fullName evidence="1">Integrase catalytic domain-containing protein</fullName>
    </submittedName>
</protein>
<organism evidence="1 2">
    <name type="scientific">Trichostrongylus colubriformis</name>
    <name type="common">Black scour worm</name>
    <dbReference type="NCBI Taxonomy" id="6319"/>
    <lineage>
        <taxon>Eukaryota</taxon>
        <taxon>Metazoa</taxon>
        <taxon>Ecdysozoa</taxon>
        <taxon>Nematoda</taxon>
        <taxon>Chromadorea</taxon>
        <taxon>Rhabditida</taxon>
        <taxon>Rhabditina</taxon>
        <taxon>Rhabditomorpha</taxon>
        <taxon>Strongyloidea</taxon>
        <taxon>Trichostrongylidae</taxon>
        <taxon>Trichostrongylus</taxon>
    </lineage>
</organism>
<keyword evidence="2" id="KW-1185">Reference proteome</keyword>
<dbReference type="AlphaFoldDB" id="A0AAN8FU24"/>